<organism evidence="4 5">
    <name type="scientific">Gigaspora rosea</name>
    <dbReference type="NCBI Taxonomy" id="44941"/>
    <lineage>
        <taxon>Eukaryota</taxon>
        <taxon>Fungi</taxon>
        <taxon>Fungi incertae sedis</taxon>
        <taxon>Mucoromycota</taxon>
        <taxon>Glomeromycotina</taxon>
        <taxon>Glomeromycetes</taxon>
        <taxon>Diversisporales</taxon>
        <taxon>Gigasporaceae</taxon>
        <taxon>Gigaspora</taxon>
    </lineage>
</organism>
<evidence type="ECO:0000313" key="4">
    <source>
        <dbReference type="EMBL" id="RIB20701.1"/>
    </source>
</evidence>
<sequence length="554" mass="62294">MTIKLFEKLSSNYIKLLENGDDFIVIIEVGKSPVIKEFKAHSAILNPAYELLFEELAEILETYLIESMAYWIHSNITQVYKTSFQNNRLKKLQQCSLIKRDDLQLEEIKIWKLIIKWGIAQNPNLPSDLENWSDENFMTLKVTLKNFLPFIRYFQISSEDVANYIMPYSQILEKKLWNDLAKKFMVPNYQVTSVIIPPRIILKQELLTMPTEILKCQRKEAHEYFKRGKFLKALELYEEILENCQHNAEDQKNASTWDFSYIKCENLNELMKALYKNTKLTSLNLYANYCGSEVGKILADVLCKSTTLTSLDLSFNKLGLEVGKALADALCKNTTLTSLNLYHNCLGSEGVKVLADSLCKNTMLTFLNLGCTELGSEGVNALANALCKNTALTSLNLSTLAYLLCKITTLTSLDLNNNNLKNQKAEGGKALADALCKNTTLTSLYLQCNNSLGSEELKALADALCKNTTLTSSSLKLCNNKLGSEERVKALADALCKNTTLTSLNLCNNELGSEGGKALANVLYKNTTLTSLNLGNNNINFKLKSNNHNIRIFQ</sequence>
<dbReference type="SUPFAM" id="SSF52047">
    <property type="entry name" value="RNI-like"/>
    <property type="match status" value="1"/>
</dbReference>
<evidence type="ECO:0008006" key="6">
    <source>
        <dbReference type="Google" id="ProtNLM"/>
    </source>
</evidence>
<comment type="caution">
    <text evidence="4">The sequence shown here is derived from an EMBL/GenBank/DDBJ whole genome shotgun (WGS) entry which is preliminary data.</text>
</comment>
<evidence type="ECO:0000313" key="5">
    <source>
        <dbReference type="Proteomes" id="UP000266673"/>
    </source>
</evidence>
<dbReference type="InterPro" id="IPR011990">
    <property type="entry name" value="TPR-like_helical_dom_sf"/>
</dbReference>
<dbReference type="Proteomes" id="UP000266673">
    <property type="component" value="Unassembled WGS sequence"/>
</dbReference>
<accession>A0A397VFS6</accession>
<keyword evidence="2" id="KW-0963">Cytoplasm</keyword>
<dbReference type="Pfam" id="PF13516">
    <property type="entry name" value="LRR_6"/>
    <property type="match status" value="6"/>
</dbReference>
<keyword evidence="5" id="KW-1185">Reference proteome</keyword>
<protein>
    <recommendedName>
        <fullName evidence="6">BTB domain-containing protein</fullName>
    </recommendedName>
</protein>
<reference evidence="4 5" key="1">
    <citation type="submission" date="2018-06" db="EMBL/GenBank/DDBJ databases">
        <title>Comparative genomics reveals the genomic features of Rhizophagus irregularis, R. cerebriforme, R. diaphanum and Gigaspora rosea, and their symbiotic lifestyle signature.</title>
        <authorList>
            <person name="Morin E."/>
            <person name="San Clemente H."/>
            <person name="Chen E.C.H."/>
            <person name="De La Providencia I."/>
            <person name="Hainaut M."/>
            <person name="Kuo A."/>
            <person name="Kohler A."/>
            <person name="Murat C."/>
            <person name="Tang N."/>
            <person name="Roy S."/>
            <person name="Loubradou J."/>
            <person name="Henrissat B."/>
            <person name="Grigoriev I.V."/>
            <person name="Corradi N."/>
            <person name="Roux C."/>
            <person name="Martin F.M."/>
        </authorList>
    </citation>
    <scope>NUCLEOTIDE SEQUENCE [LARGE SCALE GENOMIC DNA]</scope>
    <source>
        <strain evidence="4 5">DAOM 194757</strain>
    </source>
</reference>
<dbReference type="GO" id="GO:0005856">
    <property type="term" value="C:cytoskeleton"/>
    <property type="evidence" value="ECO:0007669"/>
    <property type="project" value="UniProtKB-SubCell"/>
</dbReference>
<dbReference type="EMBL" id="QKWP01000403">
    <property type="protein sequence ID" value="RIB20701.1"/>
    <property type="molecule type" value="Genomic_DNA"/>
</dbReference>
<dbReference type="SUPFAM" id="SSF48452">
    <property type="entry name" value="TPR-like"/>
    <property type="match status" value="1"/>
</dbReference>
<dbReference type="InterPro" id="IPR001611">
    <property type="entry name" value="Leu-rich_rpt"/>
</dbReference>
<evidence type="ECO:0000256" key="2">
    <source>
        <dbReference type="ARBA" id="ARBA00022490"/>
    </source>
</evidence>
<dbReference type="PANTHER" id="PTHR24107">
    <property type="entry name" value="YNEIN REGULATORY COMPLEX SUBUNIT 5"/>
    <property type="match status" value="1"/>
</dbReference>
<name>A0A397VFS6_9GLOM</name>
<dbReference type="SMART" id="SM00368">
    <property type="entry name" value="LRR_RI"/>
    <property type="match status" value="7"/>
</dbReference>
<dbReference type="InterPro" id="IPR052410">
    <property type="entry name" value="DRC5"/>
</dbReference>
<dbReference type="AlphaFoldDB" id="A0A397VFS6"/>
<evidence type="ECO:0000256" key="3">
    <source>
        <dbReference type="ARBA" id="ARBA00023212"/>
    </source>
</evidence>
<evidence type="ECO:0000256" key="1">
    <source>
        <dbReference type="ARBA" id="ARBA00004245"/>
    </source>
</evidence>
<gene>
    <name evidence="4" type="ORF">C2G38_2178647</name>
</gene>
<comment type="subcellular location">
    <subcellularLocation>
        <location evidence="1">Cytoplasm</location>
        <location evidence="1">Cytoskeleton</location>
    </subcellularLocation>
</comment>
<dbReference type="InterPro" id="IPR032675">
    <property type="entry name" value="LRR_dom_sf"/>
</dbReference>
<dbReference type="PANTHER" id="PTHR24107:SF2">
    <property type="entry name" value="NLR FAMILY CARD DOMAIN CONTAINING 3"/>
    <property type="match status" value="1"/>
</dbReference>
<dbReference type="Gene3D" id="3.80.10.10">
    <property type="entry name" value="Ribonuclease Inhibitor"/>
    <property type="match status" value="4"/>
</dbReference>
<proteinExistence type="predicted"/>
<keyword evidence="3" id="KW-0206">Cytoskeleton</keyword>
<dbReference type="OrthoDB" id="120976at2759"/>